<gene>
    <name evidence="14" type="ORF">B0H24_101137</name>
    <name evidence="13" type="ORF">BY455_11137</name>
</gene>
<evidence type="ECO:0000256" key="7">
    <source>
        <dbReference type="ARBA" id="ARBA00023002"/>
    </source>
</evidence>
<reference evidence="13 16" key="1">
    <citation type="submission" date="2018-02" db="EMBL/GenBank/DDBJ databases">
        <title>Deep subsurface shale carbon reservoir microbial communities from Ohio and West Virginia, USA.</title>
        <authorList>
            <person name="Wrighton K."/>
        </authorList>
    </citation>
    <scope>NUCLEOTIDE SEQUENCE [LARGE SCALE GENOMIC DNA]</scope>
    <source>
        <strain evidence="13 16">UTICA-S1B6</strain>
    </source>
</reference>
<dbReference type="PANTHER" id="PTHR43765:SF2">
    <property type="entry name" value="2-DEHYDROPANTOATE 2-REDUCTASE"/>
    <property type="match status" value="1"/>
</dbReference>
<evidence type="ECO:0000256" key="9">
    <source>
        <dbReference type="ARBA" id="ARBA00048793"/>
    </source>
</evidence>
<keyword evidence="6 10" id="KW-0521">NADP</keyword>
<dbReference type="InterPro" id="IPR013752">
    <property type="entry name" value="KPA_reductase"/>
</dbReference>
<dbReference type="InterPro" id="IPR003710">
    <property type="entry name" value="ApbA"/>
</dbReference>
<evidence type="ECO:0000256" key="1">
    <source>
        <dbReference type="ARBA" id="ARBA00004994"/>
    </source>
</evidence>
<dbReference type="STRING" id="930118.SAMN05216429_11446"/>
<evidence type="ECO:0000313" key="16">
    <source>
        <dbReference type="Proteomes" id="UP000239648"/>
    </source>
</evidence>
<dbReference type="GO" id="GO:0050661">
    <property type="term" value="F:NADP binding"/>
    <property type="evidence" value="ECO:0007669"/>
    <property type="project" value="TreeGrafter"/>
</dbReference>
<evidence type="ECO:0000259" key="12">
    <source>
        <dbReference type="Pfam" id="PF08546"/>
    </source>
</evidence>
<feature type="domain" description="Ketopantoate reductase C-terminal" evidence="12">
    <location>
        <begin position="170"/>
        <end position="292"/>
    </location>
</feature>
<evidence type="ECO:0000256" key="10">
    <source>
        <dbReference type="RuleBase" id="RU362068"/>
    </source>
</evidence>
<dbReference type="RefSeq" id="WP_104416137.1">
    <property type="nucleotide sequence ID" value="NZ_PTIT01000011.1"/>
</dbReference>
<proteinExistence type="inferred from homology"/>
<dbReference type="Gene3D" id="3.40.50.720">
    <property type="entry name" value="NAD(P)-binding Rossmann-like Domain"/>
    <property type="match status" value="1"/>
</dbReference>
<keyword evidence="7 10" id="KW-0560">Oxidoreductase</keyword>
<dbReference type="InterPro" id="IPR008927">
    <property type="entry name" value="6-PGluconate_DH-like_C_sf"/>
</dbReference>
<comment type="pathway">
    <text evidence="1 10">Cofactor biosynthesis; (R)-pantothenate biosynthesis; (R)-pantoate from 3-methyl-2-oxobutanoate: step 2/2.</text>
</comment>
<comment type="catalytic activity">
    <reaction evidence="9 10">
        <text>(R)-pantoate + NADP(+) = 2-dehydropantoate + NADPH + H(+)</text>
        <dbReference type="Rhea" id="RHEA:16233"/>
        <dbReference type="ChEBI" id="CHEBI:11561"/>
        <dbReference type="ChEBI" id="CHEBI:15378"/>
        <dbReference type="ChEBI" id="CHEBI:15980"/>
        <dbReference type="ChEBI" id="CHEBI:57783"/>
        <dbReference type="ChEBI" id="CHEBI:58349"/>
        <dbReference type="EC" id="1.1.1.169"/>
    </reaction>
</comment>
<organism evidence="14 15">
    <name type="scientific">Marinobacter persicus</name>
    <dbReference type="NCBI Taxonomy" id="930118"/>
    <lineage>
        <taxon>Bacteria</taxon>
        <taxon>Pseudomonadati</taxon>
        <taxon>Pseudomonadota</taxon>
        <taxon>Gammaproteobacteria</taxon>
        <taxon>Pseudomonadales</taxon>
        <taxon>Marinobacteraceae</taxon>
        <taxon>Marinobacter</taxon>
    </lineage>
</organism>
<dbReference type="Proteomes" id="UP000239446">
    <property type="component" value="Unassembled WGS sequence"/>
</dbReference>
<evidence type="ECO:0000313" key="14">
    <source>
        <dbReference type="EMBL" id="PPK54681.1"/>
    </source>
</evidence>
<comment type="function">
    <text evidence="10">Catalyzes the NADPH-dependent reduction of ketopantoate into pantoic acid.</text>
</comment>
<evidence type="ECO:0000256" key="6">
    <source>
        <dbReference type="ARBA" id="ARBA00022857"/>
    </source>
</evidence>
<evidence type="ECO:0000256" key="2">
    <source>
        <dbReference type="ARBA" id="ARBA00007870"/>
    </source>
</evidence>
<evidence type="ECO:0000256" key="3">
    <source>
        <dbReference type="ARBA" id="ARBA00013014"/>
    </source>
</evidence>
<dbReference type="EC" id="1.1.1.169" evidence="3 10"/>
<feature type="domain" description="Ketopantoate reductase N-terminal" evidence="11">
    <location>
        <begin position="2"/>
        <end position="142"/>
    </location>
</feature>
<dbReference type="Pfam" id="PF02558">
    <property type="entry name" value="ApbA"/>
    <property type="match status" value="1"/>
</dbReference>
<dbReference type="PANTHER" id="PTHR43765">
    <property type="entry name" value="2-DEHYDROPANTOATE 2-REDUCTASE-RELATED"/>
    <property type="match status" value="1"/>
</dbReference>
<dbReference type="GO" id="GO:0015940">
    <property type="term" value="P:pantothenate biosynthetic process"/>
    <property type="evidence" value="ECO:0007669"/>
    <property type="project" value="UniProtKB-UniPathway"/>
</dbReference>
<evidence type="ECO:0000313" key="13">
    <source>
        <dbReference type="EMBL" id="PPK51521.1"/>
    </source>
</evidence>
<dbReference type="EMBL" id="PTIT01000011">
    <property type="protein sequence ID" value="PPK51521.1"/>
    <property type="molecule type" value="Genomic_DNA"/>
</dbReference>
<dbReference type="FunFam" id="1.10.1040.10:FF:000017">
    <property type="entry name" value="2-dehydropantoate 2-reductase"/>
    <property type="match status" value="1"/>
</dbReference>
<evidence type="ECO:0000256" key="4">
    <source>
        <dbReference type="ARBA" id="ARBA00019465"/>
    </source>
</evidence>
<dbReference type="AlphaFoldDB" id="A0A2S6G6E8"/>
<dbReference type="GO" id="GO:0005737">
    <property type="term" value="C:cytoplasm"/>
    <property type="evidence" value="ECO:0007669"/>
    <property type="project" value="TreeGrafter"/>
</dbReference>
<evidence type="ECO:0000259" key="11">
    <source>
        <dbReference type="Pfam" id="PF02558"/>
    </source>
</evidence>
<dbReference type="OrthoDB" id="6530772at2"/>
<reference evidence="14 15" key="2">
    <citation type="submission" date="2018-02" db="EMBL/GenBank/DDBJ databases">
        <title>Subsurface microbial communities from deep shales in Ohio and West Virginia, USA.</title>
        <authorList>
            <person name="Wrighton K."/>
        </authorList>
    </citation>
    <scope>NUCLEOTIDE SEQUENCE [LARGE SCALE GENOMIC DNA]</scope>
    <source>
        <strain evidence="14 15">UTICA-S1B9</strain>
    </source>
</reference>
<keyword evidence="16" id="KW-1185">Reference proteome</keyword>
<dbReference type="InterPro" id="IPR050838">
    <property type="entry name" value="Ketopantoate_reductase"/>
</dbReference>
<dbReference type="Pfam" id="PF08546">
    <property type="entry name" value="ApbA_C"/>
    <property type="match status" value="1"/>
</dbReference>
<name>A0A2S6G6E8_9GAMM</name>
<dbReference type="Proteomes" id="UP000239648">
    <property type="component" value="Unassembled WGS sequence"/>
</dbReference>
<dbReference type="EMBL" id="PTIU01000011">
    <property type="protein sequence ID" value="PPK54681.1"/>
    <property type="molecule type" value="Genomic_DNA"/>
</dbReference>
<dbReference type="NCBIfam" id="TIGR00745">
    <property type="entry name" value="apbA_panE"/>
    <property type="match status" value="1"/>
</dbReference>
<dbReference type="SUPFAM" id="SSF48179">
    <property type="entry name" value="6-phosphogluconate dehydrogenase C-terminal domain-like"/>
    <property type="match status" value="1"/>
</dbReference>
<evidence type="ECO:0000256" key="5">
    <source>
        <dbReference type="ARBA" id="ARBA00022655"/>
    </source>
</evidence>
<dbReference type="GO" id="GO:0008677">
    <property type="term" value="F:2-dehydropantoate 2-reductase activity"/>
    <property type="evidence" value="ECO:0007669"/>
    <property type="project" value="UniProtKB-EC"/>
</dbReference>
<comment type="caution">
    <text evidence="14">The sequence shown here is derived from an EMBL/GenBank/DDBJ whole genome shotgun (WGS) entry which is preliminary data.</text>
</comment>
<dbReference type="InterPro" id="IPR013332">
    <property type="entry name" value="KPR_N"/>
</dbReference>
<accession>A0A2S6G6E8</accession>
<sequence>MIAILGAGSLGRLWAASLPPGRAAFVPRPGVPSDSIRYQFQPVTGDAFPVEIPPLDYEQSPDLLLVTTKAGDTLDALCATLSRIPASTPTVLFQNGLGSQQAVADTWPERAIFAAVTTEGANRPAPDIAVHAGQGETWVGPLTPAAETQLSKVIRPLAESGLTLHAEADVLPRLWQKLVINAGINPFTALLDCPNGDILNAPLFRQWIDPLCQEIATLMVASGQGLTSPEQLRQNIEAVARKTAANTSSMRADVRAGRITEIGYINGYLVNLGQTLNIATPVNQMLTERVQQLSDSQTTC</sequence>
<keyword evidence="5 10" id="KW-0566">Pantothenate biosynthesis</keyword>
<dbReference type="UniPathway" id="UPA00028">
    <property type="reaction ID" value="UER00004"/>
</dbReference>
<dbReference type="Gene3D" id="1.10.1040.10">
    <property type="entry name" value="N-(1-d-carboxylethyl)-l-norvaline Dehydrogenase, domain 2"/>
    <property type="match status" value="1"/>
</dbReference>
<dbReference type="InterPro" id="IPR013328">
    <property type="entry name" value="6PGD_dom2"/>
</dbReference>
<dbReference type="SUPFAM" id="SSF51735">
    <property type="entry name" value="NAD(P)-binding Rossmann-fold domains"/>
    <property type="match status" value="1"/>
</dbReference>
<evidence type="ECO:0000313" key="15">
    <source>
        <dbReference type="Proteomes" id="UP000239446"/>
    </source>
</evidence>
<evidence type="ECO:0000256" key="8">
    <source>
        <dbReference type="ARBA" id="ARBA00032024"/>
    </source>
</evidence>
<comment type="similarity">
    <text evidence="2 10">Belongs to the ketopantoate reductase family.</text>
</comment>
<protein>
    <recommendedName>
        <fullName evidence="4 10">2-dehydropantoate 2-reductase</fullName>
        <ecNumber evidence="3 10">1.1.1.169</ecNumber>
    </recommendedName>
    <alternativeName>
        <fullName evidence="8 10">Ketopantoate reductase</fullName>
    </alternativeName>
</protein>
<dbReference type="InterPro" id="IPR036291">
    <property type="entry name" value="NAD(P)-bd_dom_sf"/>
</dbReference>